<dbReference type="GO" id="GO:0006508">
    <property type="term" value="P:proteolysis"/>
    <property type="evidence" value="ECO:0007669"/>
    <property type="project" value="UniProtKB-KW"/>
</dbReference>
<dbReference type="InterPro" id="IPR007863">
    <property type="entry name" value="Peptidase_M16_C"/>
</dbReference>
<dbReference type="RefSeq" id="WP_138547294.1">
    <property type="nucleotide sequence ID" value="NZ_PNCG01000002.1"/>
</dbReference>
<dbReference type="PANTHER" id="PTHR43690">
    <property type="entry name" value="NARDILYSIN"/>
    <property type="match status" value="1"/>
</dbReference>
<dbReference type="Gene3D" id="3.30.830.10">
    <property type="entry name" value="Metalloenzyme, LuxS/M16 peptidase-like"/>
    <property type="match status" value="4"/>
</dbReference>
<evidence type="ECO:0000256" key="6">
    <source>
        <dbReference type="SAM" id="SignalP"/>
    </source>
</evidence>
<evidence type="ECO:0000256" key="1">
    <source>
        <dbReference type="ARBA" id="ARBA00007261"/>
    </source>
</evidence>
<dbReference type="AlphaFoldDB" id="A0A5S3Z926"/>
<proteinExistence type="inferred from homology"/>
<dbReference type="InterPro" id="IPR050626">
    <property type="entry name" value="Peptidase_M16"/>
</dbReference>
<comment type="similarity">
    <text evidence="1">Belongs to the peptidase M16 family.</text>
</comment>
<dbReference type="InterPro" id="IPR011249">
    <property type="entry name" value="Metalloenz_LuxS/M16"/>
</dbReference>
<dbReference type="Pfam" id="PF00675">
    <property type="entry name" value="Peptidase_M16"/>
    <property type="match status" value="2"/>
</dbReference>
<dbReference type="PROSITE" id="PS51257">
    <property type="entry name" value="PROKAR_LIPOPROTEIN"/>
    <property type="match status" value="1"/>
</dbReference>
<protein>
    <submittedName>
        <fullName evidence="9">Peptidase M16</fullName>
    </submittedName>
</protein>
<accession>A0A5S3Z926</accession>
<comment type="caution">
    <text evidence="9">The sequence shown here is derived from an EMBL/GenBank/DDBJ whole genome shotgun (WGS) entry which is preliminary data.</text>
</comment>
<feature type="domain" description="Peptidase M16 N-terminal" evidence="7">
    <location>
        <begin position="61"/>
        <end position="184"/>
    </location>
</feature>
<evidence type="ECO:0000256" key="3">
    <source>
        <dbReference type="ARBA" id="ARBA00022801"/>
    </source>
</evidence>
<keyword evidence="6" id="KW-0732">Signal</keyword>
<evidence type="ECO:0000256" key="4">
    <source>
        <dbReference type="ARBA" id="ARBA00022833"/>
    </source>
</evidence>
<dbReference type="GO" id="GO:0008237">
    <property type="term" value="F:metallopeptidase activity"/>
    <property type="evidence" value="ECO:0007669"/>
    <property type="project" value="UniProtKB-KW"/>
</dbReference>
<keyword evidence="4" id="KW-0862">Zinc</keyword>
<dbReference type="SUPFAM" id="SSF63411">
    <property type="entry name" value="LuxS/MPP-like metallohydrolase"/>
    <property type="match status" value="4"/>
</dbReference>
<dbReference type="GO" id="GO:0046872">
    <property type="term" value="F:metal ion binding"/>
    <property type="evidence" value="ECO:0007669"/>
    <property type="project" value="InterPro"/>
</dbReference>
<keyword evidence="2" id="KW-0645">Protease</keyword>
<dbReference type="PANTHER" id="PTHR43690:SF17">
    <property type="entry name" value="PROTEIN YHJJ"/>
    <property type="match status" value="1"/>
</dbReference>
<keyword evidence="3" id="KW-0378">Hydrolase</keyword>
<feature type="domain" description="Peptidase M16 N-terminal" evidence="7">
    <location>
        <begin position="505"/>
        <end position="625"/>
    </location>
</feature>
<dbReference type="Pfam" id="PF05193">
    <property type="entry name" value="Peptidase_M16_C"/>
    <property type="match status" value="2"/>
</dbReference>
<evidence type="ECO:0000259" key="8">
    <source>
        <dbReference type="Pfam" id="PF05193"/>
    </source>
</evidence>
<feature type="domain" description="Peptidase M16 C-terminal" evidence="8">
    <location>
        <begin position="218"/>
        <end position="392"/>
    </location>
</feature>
<dbReference type="InterPro" id="IPR011765">
    <property type="entry name" value="Pept_M16_N"/>
</dbReference>
<evidence type="ECO:0000313" key="10">
    <source>
        <dbReference type="Proteomes" id="UP000305874"/>
    </source>
</evidence>
<name>A0A5S3Z926_9GAMM</name>
<sequence>MNKMSLSAISVAVMLSLSGCASTASQTNTSATQQAEQTAAPALPFVNIDYQTFTLDNGLTVVVHTDRKAPIVAVNVWYDVGAKNEQVGKTGFAHLFEHLMFNGTENYDDEYFGPFERAGATEQNGTTNSDRTNYFQNVPTPALDMALWMESDRMGHLLGAITQDKLDEQRGVVQNEKRQGEAQPYGTMWNNVWKYTFPQGHPYSWSVIGSMEDLNAASLDDVHQWFKDYYGPNNAVLVLAGDIDVETAKKKANKYFGDIKPGKPVAKLEKWIAKRDEQSRMVIKDRVPASRIVKVWNTAEKGTTDGEYLNLLSDVLAGGKNSRLYQRLVYDEQLASNVFSFNYLRTLAGQLIIGVDALDKSNIEKIEAIIDEEIANIIAKGPTTDELNRIKFSNAAEWVKQVEGVGGFGGKSDVLASGAVYHNDPGYYKRAFEITSNATTSDVQGAAERWLSSGDFVLTVHPFAELSANEQGVDRSTGVPGAGDVPSLDLPEVNTFTLSNGLEVVLSQRSDTPVINMRLDISAGTASDDNNKPGVANFTANMLDEGAGELSALALAEELEKLGASIDTSASLDKTSLSMSAMAINWQQSLALFSEVLQNPSFNDSDIERVRTLILQQIKQEKARPMSNALRVLPPLLYGASHPYGKPLTGTGNEESVAAISRDDMLAYTEKWMRPDLARLVVVGDIDQAQLKQSLEQALASWQAPQQAAPSLDIPTVDNAEQARVFVLDKPDSPQSLIISGLLGPDASDTDAQQEVTLDMMNTIIGGSFTSRMNMNLREDKGWSYGARTILMDTDAQSTFFVFAPVQTDKTKESMQEILKELNGYIGEQPATQEELDKVVANKIAKLPGRYEKKRSLLNALADAYDNGRDVSYLEKYPQLVQQPDTQAIAKQAQSLIKPKQLTWVIVGDVAKIKEQIESLNLGEVTYLD</sequence>
<dbReference type="EMBL" id="PNCG01000002">
    <property type="protein sequence ID" value="TMP88375.1"/>
    <property type="molecule type" value="Genomic_DNA"/>
</dbReference>
<feature type="domain" description="Peptidase M16 C-terminal" evidence="8">
    <location>
        <begin position="660"/>
        <end position="841"/>
    </location>
</feature>
<reference evidence="10" key="2">
    <citation type="submission" date="2019-06" db="EMBL/GenBank/DDBJ databases">
        <title>Co-occurence of chitin degradation, pigmentation and bioactivity in marine Pseudoalteromonas.</title>
        <authorList>
            <person name="Sonnenschein E.C."/>
            <person name="Bech P.K."/>
        </authorList>
    </citation>
    <scope>NUCLEOTIDE SEQUENCE [LARGE SCALE GENOMIC DNA]</scope>
    <source>
        <strain evidence="10">S2897</strain>
    </source>
</reference>
<feature type="signal peptide" evidence="6">
    <location>
        <begin position="1"/>
        <end position="23"/>
    </location>
</feature>
<evidence type="ECO:0000256" key="5">
    <source>
        <dbReference type="ARBA" id="ARBA00023049"/>
    </source>
</evidence>
<keyword evidence="5" id="KW-0482">Metalloprotease</keyword>
<gene>
    <name evidence="9" type="ORF">CWC05_02775</name>
</gene>
<evidence type="ECO:0000256" key="2">
    <source>
        <dbReference type="ARBA" id="ARBA00022670"/>
    </source>
</evidence>
<dbReference type="Proteomes" id="UP000305874">
    <property type="component" value="Unassembled WGS sequence"/>
</dbReference>
<reference evidence="9 10" key="1">
    <citation type="submission" date="2017-12" db="EMBL/GenBank/DDBJ databases">
        <authorList>
            <person name="Paulsen S."/>
            <person name="Gram L.K."/>
        </authorList>
    </citation>
    <scope>NUCLEOTIDE SEQUENCE [LARGE SCALE GENOMIC DNA]</scope>
    <source>
        <strain evidence="9 10">S2897</strain>
    </source>
</reference>
<organism evidence="9 10">
    <name type="scientific">Pseudoalteromonas ruthenica</name>
    <dbReference type="NCBI Taxonomy" id="151081"/>
    <lineage>
        <taxon>Bacteria</taxon>
        <taxon>Pseudomonadati</taxon>
        <taxon>Pseudomonadota</taxon>
        <taxon>Gammaproteobacteria</taxon>
        <taxon>Alteromonadales</taxon>
        <taxon>Pseudoalteromonadaceae</taxon>
        <taxon>Pseudoalteromonas</taxon>
    </lineage>
</organism>
<evidence type="ECO:0000313" key="9">
    <source>
        <dbReference type="EMBL" id="TMP88375.1"/>
    </source>
</evidence>
<feature type="chain" id="PRO_5024345508" evidence="6">
    <location>
        <begin position="24"/>
        <end position="929"/>
    </location>
</feature>
<dbReference type="STRING" id="151081.TW72_09330"/>
<evidence type="ECO:0000259" key="7">
    <source>
        <dbReference type="Pfam" id="PF00675"/>
    </source>
</evidence>